<dbReference type="AlphaFoldDB" id="A0AAW2ZL60"/>
<dbReference type="InterPro" id="IPR050213">
    <property type="entry name" value="GST_superfamily"/>
</dbReference>
<dbReference type="InterPro" id="IPR036249">
    <property type="entry name" value="Thioredoxin-like_sf"/>
</dbReference>
<dbReference type="Gene3D" id="1.20.1050.10">
    <property type="match status" value="1"/>
</dbReference>
<feature type="domain" description="GST C-terminal" evidence="2">
    <location>
        <begin position="90"/>
        <end position="220"/>
    </location>
</feature>
<dbReference type="Gene3D" id="3.40.30.10">
    <property type="entry name" value="Glutaredoxin"/>
    <property type="match status" value="1"/>
</dbReference>
<evidence type="ECO:0000259" key="1">
    <source>
        <dbReference type="PROSITE" id="PS50404"/>
    </source>
</evidence>
<dbReference type="PANTHER" id="PTHR11571">
    <property type="entry name" value="GLUTATHIONE S-TRANSFERASE"/>
    <property type="match status" value="1"/>
</dbReference>
<dbReference type="SFLD" id="SFLDG01205">
    <property type="entry name" value="AMPS.1"/>
    <property type="match status" value="1"/>
</dbReference>
<sequence>MSKNAAVKLRYFNFWGKAESIRLFFEDFQIPYVEERIERDQWSDKKPEYYKSGICPFGQLPVVSDGSKHLAQSRAILRYYAKKYDGYGDTPEQQYLCDQAAEGLFDYRPKFVQLLNEPEDKFEEKKKAYVETEIPIFVDAFEGLLRNNPEAGPYFARPNKITFADICVFDFLICLIRLDGNCLDKHNTPLLKDFYQRMASRPNIIKYINSGRRPERVNKSKNG</sequence>
<dbReference type="PROSITE" id="PS50405">
    <property type="entry name" value="GST_CTER"/>
    <property type="match status" value="1"/>
</dbReference>
<dbReference type="Pfam" id="PF02798">
    <property type="entry name" value="GST_N"/>
    <property type="match status" value="1"/>
</dbReference>
<keyword evidence="4" id="KW-1185">Reference proteome</keyword>
<reference evidence="3 4" key="1">
    <citation type="submission" date="2024-03" db="EMBL/GenBank/DDBJ databases">
        <title>The Acrasis kona genome and developmental transcriptomes reveal deep origins of eukaryotic multicellular pathways.</title>
        <authorList>
            <person name="Sheikh S."/>
            <person name="Fu C.-J."/>
            <person name="Brown M.W."/>
            <person name="Baldauf S.L."/>
        </authorList>
    </citation>
    <scope>NUCLEOTIDE SEQUENCE [LARGE SCALE GENOMIC DNA]</scope>
    <source>
        <strain evidence="3 4">ATCC MYA-3509</strain>
    </source>
</reference>
<evidence type="ECO:0000313" key="4">
    <source>
        <dbReference type="Proteomes" id="UP001431209"/>
    </source>
</evidence>
<dbReference type="SUPFAM" id="SSF47616">
    <property type="entry name" value="GST C-terminal domain-like"/>
    <property type="match status" value="1"/>
</dbReference>
<name>A0AAW2ZL60_9EUKA</name>
<dbReference type="Proteomes" id="UP001431209">
    <property type="component" value="Unassembled WGS sequence"/>
</dbReference>
<dbReference type="InterPro" id="IPR004046">
    <property type="entry name" value="GST_C"/>
</dbReference>
<proteinExistence type="predicted"/>
<dbReference type="PROSITE" id="PS50404">
    <property type="entry name" value="GST_NTER"/>
    <property type="match status" value="1"/>
</dbReference>
<dbReference type="SFLD" id="SFLDS00019">
    <property type="entry name" value="Glutathione_Transferase_(cytos"/>
    <property type="match status" value="1"/>
</dbReference>
<dbReference type="Pfam" id="PF14497">
    <property type="entry name" value="GST_C_3"/>
    <property type="match status" value="1"/>
</dbReference>
<protein>
    <submittedName>
        <fullName evidence="3">Glutathione S-transferase P</fullName>
    </submittedName>
</protein>
<dbReference type="InterPro" id="IPR010987">
    <property type="entry name" value="Glutathione-S-Trfase_C-like"/>
</dbReference>
<dbReference type="InterPro" id="IPR004045">
    <property type="entry name" value="Glutathione_S-Trfase_N"/>
</dbReference>
<feature type="domain" description="GST N-terminal" evidence="1">
    <location>
        <begin position="5"/>
        <end position="88"/>
    </location>
</feature>
<dbReference type="EMBL" id="JAOPGA020001632">
    <property type="protein sequence ID" value="KAL0490054.1"/>
    <property type="molecule type" value="Genomic_DNA"/>
</dbReference>
<gene>
    <name evidence="3" type="ORF">AKO1_009437</name>
</gene>
<dbReference type="InterPro" id="IPR036282">
    <property type="entry name" value="Glutathione-S-Trfase_C_sf"/>
</dbReference>
<dbReference type="GO" id="GO:0004364">
    <property type="term" value="F:glutathione transferase activity"/>
    <property type="evidence" value="ECO:0007669"/>
    <property type="project" value="TreeGrafter"/>
</dbReference>
<comment type="caution">
    <text evidence="3">The sequence shown here is derived from an EMBL/GenBank/DDBJ whole genome shotgun (WGS) entry which is preliminary data.</text>
</comment>
<dbReference type="InterPro" id="IPR040079">
    <property type="entry name" value="Glutathione_S-Trfase"/>
</dbReference>
<accession>A0AAW2ZL60</accession>
<dbReference type="GO" id="GO:0006749">
    <property type="term" value="P:glutathione metabolic process"/>
    <property type="evidence" value="ECO:0007669"/>
    <property type="project" value="TreeGrafter"/>
</dbReference>
<evidence type="ECO:0000313" key="3">
    <source>
        <dbReference type="EMBL" id="KAL0490054.1"/>
    </source>
</evidence>
<evidence type="ECO:0000259" key="2">
    <source>
        <dbReference type="PROSITE" id="PS50405"/>
    </source>
</evidence>
<dbReference type="SUPFAM" id="SSF52833">
    <property type="entry name" value="Thioredoxin-like"/>
    <property type="match status" value="1"/>
</dbReference>
<organism evidence="3 4">
    <name type="scientific">Acrasis kona</name>
    <dbReference type="NCBI Taxonomy" id="1008807"/>
    <lineage>
        <taxon>Eukaryota</taxon>
        <taxon>Discoba</taxon>
        <taxon>Heterolobosea</taxon>
        <taxon>Tetramitia</taxon>
        <taxon>Eutetramitia</taxon>
        <taxon>Acrasidae</taxon>
        <taxon>Acrasis</taxon>
    </lineage>
</organism>
<dbReference type="SFLD" id="SFLDG00363">
    <property type="entry name" value="AMPS_(cytGST):_Alpha-__Mu-__Pi"/>
    <property type="match status" value="1"/>
</dbReference>
<dbReference type="CDD" id="cd03039">
    <property type="entry name" value="GST_N_Sigma_like"/>
    <property type="match status" value="1"/>
</dbReference>